<evidence type="ECO:0000259" key="2">
    <source>
        <dbReference type="PROSITE" id="PS51412"/>
    </source>
</evidence>
<feature type="region of interest" description="Disordered" evidence="1">
    <location>
        <begin position="467"/>
        <end position="488"/>
    </location>
</feature>
<proteinExistence type="predicted"/>
<gene>
    <name evidence="3" type="primary">PLP2</name>
    <name evidence="3" type="ORF">PMLGA01_140035300</name>
</gene>
<accession>A0A1C3L2Q3</accession>
<protein>
    <submittedName>
        <fullName evidence="3">Perforin-like protein 2, putative</fullName>
    </submittedName>
</protein>
<dbReference type="Pfam" id="PF01823">
    <property type="entry name" value="MACPF"/>
    <property type="match status" value="1"/>
</dbReference>
<dbReference type="Proteomes" id="UP000219799">
    <property type="component" value="Chromosome 14"/>
</dbReference>
<dbReference type="PROSITE" id="PS51412">
    <property type="entry name" value="MACPF_2"/>
    <property type="match status" value="1"/>
</dbReference>
<feature type="region of interest" description="Disordered" evidence="1">
    <location>
        <begin position="380"/>
        <end position="401"/>
    </location>
</feature>
<organism evidence="3 4">
    <name type="scientific">Plasmodium malariae</name>
    <dbReference type="NCBI Taxonomy" id="5858"/>
    <lineage>
        <taxon>Eukaryota</taxon>
        <taxon>Sar</taxon>
        <taxon>Alveolata</taxon>
        <taxon>Apicomplexa</taxon>
        <taxon>Aconoidasida</taxon>
        <taxon>Haemosporida</taxon>
        <taxon>Plasmodiidae</taxon>
        <taxon>Plasmodium</taxon>
        <taxon>Plasmodium (Plasmodium)</taxon>
    </lineage>
</organism>
<dbReference type="AlphaFoldDB" id="A0A1C3L2Q3"/>
<evidence type="ECO:0000313" key="4">
    <source>
        <dbReference type="Proteomes" id="UP000219799"/>
    </source>
</evidence>
<dbReference type="PANTHER" id="PTHR19324:SF33">
    <property type="entry name" value="MUCIN-5AC"/>
    <property type="match status" value="1"/>
</dbReference>
<feature type="domain" description="MACPF" evidence="2">
    <location>
        <begin position="497"/>
        <end position="869"/>
    </location>
</feature>
<evidence type="ECO:0000256" key="1">
    <source>
        <dbReference type="SAM" id="MobiDB-lite"/>
    </source>
</evidence>
<reference evidence="3 4" key="1">
    <citation type="submission" date="2016-06" db="EMBL/GenBank/DDBJ databases">
        <authorList>
            <consortium name="Pathogen Informatics"/>
        </authorList>
    </citation>
    <scope>NUCLEOTIDE SEQUENCE [LARGE SCALE GENOMIC DNA]</scope>
    <source>
        <strain evidence="3">PmlGA01</strain>
    </source>
</reference>
<name>A0A1C3L2Q3_PLAMA</name>
<dbReference type="EMBL" id="LT594502">
    <property type="protein sequence ID" value="SBT80855.1"/>
    <property type="molecule type" value="Genomic_DNA"/>
</dbReference>
<sequence length="1143" mass="131394">MRISLEYLIFHLLLANFLKNNIKCEINRNFLNYDEDDTNNFGESNSSDFMNNEKSYIMGLNSVSKNKRMVNNYSSLSINPLYGYKKEYYLKAFLDTSKNSNENAKLHEEGKNYAKSNGACSSFMIINEHDNTTNKSKDINESRKFDKSSVKIKECKNSNENAKLHEEGKNYAKSNGACSSFMIINEHDNTTNKSKDINESRKFDKSWNPDIAEAEQSSRKMLKEEVNKELLNHKNTYNNSMLNITTEQYKQNMQKYLYGTISKKESKYIELKPHKFQSFNYIKNVESTKPNVKKNKEHKEKNISIHNAFIINKGGKNNELKNKGKKKELISSDNNTNNKDNIYFEKEMYIQIKYPVYNKKTETENVYPSGAHYVLNNQTHEKSVPNSSNTESMKQTDYKSDIAKESKNKTYSYLSDNDLENILKNDCKPESNDNLRNNKTEVFKKSDSIEKEEDSIDLDLKDAIARDMDNKDSRNNDKNKPNVEDNGMIENDINDVELVKDKIHNSYIDFSIKYLGLGYDIIMGNPEGDPTLNIDPGFRGPVLKINIEDMSFNDNSNSYSSSGSDSNIRDVTKNRRIIKKNNKKKQRLSPWIIPEHSCNQSKNVEEIRNLEQYKLELSSDVKVSTPSYFPYSFSASAEYKNALKKLNVQNSVIFLMKIYCLRYHTGIPITKTWKFTDNFKNALKNLPSTFDGLKENSECTYEYYIKKLNTTECEKNVNKWMLFFKLHGTHIAHEIYLGGKITVKMNMDKNEYNKMKDKNVNVKTIFNFYFHQMGLSSSYNKKTQKILNKFRTSKSVSILGGNPGLNVEDSTFFEKWVDSINKNSMPIRTKLLPFSFFMDDPNMIKAYNDALTFYGLTYGIELFDKEKYNQTVLSIGEYLEKAEQKLYAGPPPGLLTCPIGRSLVMGFSLNLDFYKNKELNKTTGITICEQLKESCSGNGFENNYSDMRIWGLCSERPLDFIAQVVQQGESPKVTATCPGNMVILFGFALMKGKGSSSANKVDIYPCRTGQTSCLAVLQNSKFKQSMIYIACIDKSTKGLEDIQTFSKIRNMDQVNTNNYKKDGYLDFTCPKNSTLVFGFSLEFHTNFPKTRSNFTHCSKKSNSCKIKGIGMDTNLSLFRSDKHSLGIVAVCRSQGNKTYIHYA</sequence>
<dbReference type="InterPro" id="IPR020864">
    <property type="entry name" value="MACPF"/>
</dbReference>
<dbReference type="VEuPathDB" id="PlasmoDB:PmUG01_14051500"/>
<evidence type="ECO:0000313" key="3">
    <source>
        <dbReference type="EMBL" id="SBT80855.1"/>
    </source>
</evidence>
<dbReference type="PANTHER" id="PTHR19324">
    <property type="entry name" value="PERFORIN-LIKE PROTEIN 1"/>
    <property type="match status" value="1"/>
</dbReference>
<feature type="compositionally biased region" description="Polar residues" evidence="1">
    <location>
        <begin position="384"/>
        <end position="393"/>
    </location>
</feature>
<feature type="compositionally biased region" description="Basic and acidic residues" evidence="1">
    <location>
        <begin position="467"/>
        <end position="483"/>
    </location>
</feature>